<evidence type="ECO:0000256" key="14">
    <source>
        <dbReference type="SAM" id="Phobius"/>
    </source>
</evidence>
<evidence type="ECO:0000256" key="2">
    <source>
        <dbReference type="ARBA" id="ARBA00004651"/>
    </source>
</evidence>
<evidence type="ECO:0000256" key="7">
    <source>
        <dbReference type="ARBA" id="ARBA00022692"/>
    </source>
</evidence>
<dbReference type="InterPro" id="IPR036097">
    <property type="entry name" value="HisK_dim/P_sf"/>
</dbReference>
<dbReference type="PROSITE" id="PS50885">
    <property type="entry name" value="HAMP"/>
    <property type="match status" value="1"/>
</dbReference>
<dbReference type="Pfam" id="PF02518">
    <property type="entry name" value="HATPase_c"/>
    <property type="match status" value="1"/>
</dbReference>
<feature type="transmembrane region" description="Helical" evidence="14">
    <location>
        <begin position="294"/>
        <end position="316"/>
    </location>
</feature>
<dbReference type="GO" id="GO:0005524">
    <property type="term" value="F:ATP binding"/>
    <property type="evidence" value="ECO:0007669"/>
    <property type="project" value="UniProtKB-KW"/>
</dbReference>
<evidence type="ECO:0000256" key="6">
    <source>
        <dbReference type="ARBA" id="ARBA00022679"/>
    </source>
</evidence>
<dbReference type="InterPro" id="IPR003594">
    <property type="entry name" value="HATPase_dom"/>
</dbReference>
<dbReference type="Gene3D" id="6.10.340.10">
    <property type="match status" value="1"/>
</dbReference>
<comment type="subcellular location">
    <subcellularLocation>
        <location evidence="2">Cell membrane</location>
        <topology evidence="2">Multi-pass membrane protein</topology>
    </subcellularLocation>
</comment>
<sequence>MNKLDLPRYLKVKRSEQSSIAQQLRFSIIFLIVSSLLTTGSILIYSSSQTQLKQSQILQQERSKIAANRIESYINDLQGKLLFLSRVRGFTELSPASQKKLLEGLSRYNDAYEMMAILNSKGDPVAVYSPYTEVKLGNFQETPLFINSFKQQENYVDLVKIYPETQALITTLAVPIRNSLDQVDGVLLAKINLKFLDFVVSQTEVGKTGYAYILDHRDVLIAKNHRITQINRLDSISERNFLEKLNENQDNSLITYQGLTGQEVLGAISPVKNTYWNVIVELPIKEAYAPVRRLILSMIGLLVLSILSAVWVSIFLSQRLVYPLKILTQAAANIRQGNLQERVNINLSNELGILAQAFNQMAQQLQESFQALAQSNQELEIRVEERTGELAQAKEKAEVANLAKSEFLSNMSHELRTPLNGILGYAQILQRDRTVTSRQLEGVNVILKSGNHLLTLINDILDFSKIEARKLELYTSNINLASTIDSVVAIIQMRAVEKDIIFHYKADPHLPQGILADEKRLRQILLNLLGNAVKFTDYGSVTLKLSVLEKSTPSSSSTVRLRFEVIDTGVGMSLDQLDKIFQAFEQVGDVKRRAEGTGLGLAISRQLVEMMGGKLQVKSQLNQGSTFWFDLNFPVVKVLYSSPLETVDHITGYKGKRRQVLIVDDKKANMAVLQDMLEPLGFEIILAEDGQQAIDQTQQFKPDLILTDLVMPVKSGFEAVKEIRENPEIKDTKIIAVSASVMQPDFKRSVIAGCDGFIPKPVDEKQLLSMIAEHLQLEWIYDTTSGETFTPEISSETPSNCEFVVPDIEEMKVLYDLAMLGSMTKIRQQASHLEKLDEKYIPFAQKITELAQGFQEKAIINLIEKYLDLGEEQ</sequence>
<keyword evidence="10" id="KW-0902">Two-component regulatory system</keyword>
<reference evidence="18 19" key="1">
    <citation type="submission" date="2023-12" db="EMBL/GenBank/DDBJ databases">
        <title>Baltic Sea Cyanobacteria.</title>
        <authorList>
            <person name="Delbaje E."/>
            <person name="Fewer D.P."/>
            <person name="Shishido T.K."/>
        </authorList>
    </citation>
    <scope>NUCLEOTIDE SEQUENCE [LARGE SCALE GENOMIC DNA]</scope>
    <source>
        <strain evidence="18 19">CCNP 1315</strain>
    </source>
</reference>
<evidence type="ECO:0000256" key="9">
    <source>
        <dbReference type="ARBA" id="ARBA00022989"/>
    </source>
</evidence>
<dbReference type="Gene3D" id="3.40.50.2300">
    <property type="match status" value="1"/>
</dbReference>
<evidence type="ECO:0000256" key="5">
    <source>
        <dbReference type="ARBA" id="ARBA00022553"/>
    </source>
</evidence>
<dbReference type="Pfam" id="PF00072">
    <property type="entry name" value="Response_reg"/>
    <property type="match status" value="1"/>
</dbReference>
<organism evidence="18 19">
    <name type="scientific">Limnoraphis robusta CCNP1315</name>
    <dbReference type="NCBI Taxonomy" id="3110306"/>
    <lineage>
        <taxon>Bacteria</taxon>
        <taxon>Bacillati</taxon>
        <taxon>Cyanobacteriota</taxon>
        <taxon>Cyanophyceae</taxon>
        <taxon>Oscillatoriophycideae</taxon>
        <taxon>Oscillatoriales</taxon>
        <taxon>Sirenicapillariaceae</taxon>
        <taxon>Limnoraphis</taxon>
    </lineage>
</organism>
<dbReference type="PRINTS" id="PR00344">
    <property type="entry name" value="BCTRLSENSOR"/>
</dbReference>
<dbReference type="SMART" id="SM00448">
    <property type="entry name" value="REC"/>
    <property type="match status" value="1"/>
</dbReference>
<evidence type="ECO:0000313" key="18">
    <source>
        <dbReference type="EMBL" id="MEA5518942.1"/>
    </source>
</evidence>
<evidence type="ECO:0000259" key="16">
    <source>
        <dbReference type="PROSITE" id="PS50110"/>
    </source>
</evidence>
<comment type="catalytic activity">
    <reaction evidence="1">
        <text>ATP + protein L-histidine = ADP + protein N-phospho-L-histidine.</text>
        <dbReference type="EC" id="2.7.13.3"/>
    </reaction>
</comment>
<dbReference type="SMART" id="SM00387">
    <property type="entry name" value="HATPase_c"/>
    <property type="match status" value="1"/>
</dbReference>
<dbReference type="InterPro" id="IPR004358">
    <property type="entry name" value="Sig_transdc_His_kin-like_C"/>
</dbReference>
<dbReference type="EMBL" id="JAYGHT010000018">
    <property type="protein sequence ID" value="MEA5518942.1"/>
    <property type="molecule type" value="Genomic_DNA"/>
</dbReference>
<dbReference type="CDD" id="cd00082">
    <property type="entry name" value="HisKA"/>
    <property type="match status" value="1"/>
</dbReference>
<dbReference type="EC" id="2.7.13.3" evidence="3"/>
<dbReference type="InterPro" id="IPR033479">
    <property type="entry name" value="dCache_1"/>
</dbReference>
<dbReference type="PROSITE" id="PS50109">
    <property type="entry name" value="HIS_KIN"/>
    <property type="match status" value="1"/>
</dbReference>
<evidence type="ECO:0000256" key="1">
    <source>
        <dbReference type="ARBA" id="ARBA00000085"/>
    </source>
</evidence>
<dbReference type="PROSITE" id="PS50110">
    <property type="entry name" value="RESPONSE_REGULATORY"/>
    <property type="match status" value="1"/>
</dbReference>
<dbReference type="CDD" id="cd06225">
    <property type="entry name" value="HAMP"/>
    <property type="match status" value="1"/>
</dbReference>
<feature type="domain" description="Response regulatory" evidence="16">
    <location>
        <begin position="659"/>
        <end position="775"/>
    </location>
</feature>
<dbReference type="SMART" id="SM00304">
    <property type="entry name" value="HAMP"/>
    <property type="match status" value="1"/>
</dbReference>
<dbReference type="Pfam" id="PF00512">
    <property type="entry name" value="HisKA"/>
    <property type="match status" value="1"/>
</dbReference>
<dbReference type="InterPro" id="IPR005467">
    <property type="entry name" value="His_kinase_dom"/>
</dbReference>
<evidence type="ECO:0000256" key="12">
    <source>
        <dbReference type="PROSITE-ProRule" id="PRU00169"/>
    </source>
</evidence>
<dbReference type="Pfam" id="PF00672">
    <property type="entry name" value="HAMP"/>
    <property type="match status" value="1"/>
</dbReference>
<dbReference type="InterPro" id="IPR003660">
    <property type="entry name" value="HAMP_dom"/>
</dbReference>
<keyword evidence="11 14" id="KW-0472">Membrane</keyword>
<dbReference type="InterPro" id="IPR003661">
    <property type="entry name" value="HisK_dim/P_dom"/>
</dbReference>
<dbReference type="SUPFAM" id="SSF158472">
    <property type="entry name" value="HAMP domain-like"/>
    <property type="match status" value="1"/>
</dbReference>
<feature type="domain" description="Histidine kinase" evidence="15">
    <location>
        <begin position="410"/>
        <end position="635"/>
    </location>
</feature>
<dbReference type="RefSeq" id="WP_323224882.1">
    <property type="nucleotide sequence ID" value="NZ_JAYGHT010000018.1"/>
</dbReference>
<evidence type="ECO:0000256" key="3">
    <source>
        <dbReference type="ARBA" id="ARBA00012438"/>
    </source>
</evidence>
<dbReference type="CDD" id="cd12912">
    <property type="entry name" value="PDC2_MCP_like"/>
    <property type="match status" value="1"/>
</dbReference>
<evidence type="ECO:0000259" key="17">
    <source>
        <dbReference type="PROSITE" id="PS50885"/>
    </source>
</evidence>
<dbReference type="Proteomes" id="UP001301728">
    <property type="component" value="Unassembled WGS sequence"/>
</dbReference>
<feature type="transmembrane region" description="Helical" evidence="14">
    <location>
        <begin position="24"/>
        <end position="45"/>
    </location>
</feature>
<keyword evidence="13" id="KW-0175">Coiled coil</keyword>
<accession>A0ABU5TVM1</accession>
<evidence type="ECO:0000256" key="8">
    <source>
        <dbReference type="ARBA" id="ARBA00022777"/>
    </source>
</evidence>
<keyword evidence="8" id="KW-0418">Kinase</keyword>
<dbReference type="SMART" id="SM00388">
    <property type="entry name" value="HisKA"/>
    <property type="match status" value="1"/>
</dbReference>
<dbReference type="CDD" id="cd17546">
    <property type="entry name" value="REC_hyHK_CKI1_RcsC-like"/>
    <property type="match status" value="1"/>
</dbReference>
<feature type="domain" description="HAMP" evidence="17">
    <location>
        <begin position="318"/>
        <end position="370"/>
    </location>
</feature>
<feature type="coiled-coil region" evidence="13">
    <location>
        <begin position="362"/>
        <end position="396"/>
    </location>
</feature>
<dbReference type="InterPro" id="IPR001789">
    <property type="entry name" value="Sig_transdc_resp-reg_receiver"/>
</dbReference>
<gene>
    <name evidence="18" type="ORF">VB854_08275</name>
</gene>
<evidence type="ECO:0000256" key="4">
    <source>
        <dbReference type="ARBA" id="ARBA00022475"/>
    </source>
</evidence>
<evidence type="ECO:0000256" key="11">
    <source>
        <dbReference type="ARBA" id="ARBA00023136"/>
    </source>
</evidence>
<dbReference type="Gene3D" id="3.30.450.20">
    <property type="entry name" value="PAS domain"/>
    <property type="match status" value="1"/>
</dbReference>
<dbReference type="InterPro" id="IPR036890">
    <property type="entry name" value="HATPase_C_sf"/>
</dbReference>
<evidence type="ECO:0000259" key="15">
    <source>
        <dbReference type="PROSITE" id="PS50109"/>
    </source>
</evidence>
<dbReference type="SUPFAM" id="SSF47384">
    <property type="entry name" value="Homodimeric domain of signal transducing histidine kinase"/>
    <property type="match status" value="1"/>
</dbReference>
<keyword evidence="6" id="KW-0808">Transferase</keyword>
<dbReference type="Gene3D" id="1.10.287.130">
    <property type="match status" value="1"/>
</dbReference>
<name>A0ABU5TVM1_9CYAN</name>
<protein>
    <recommendedName>
        <fullName evidence="3">histidine kinase</fullName>
        <ecNumber evidence="3">2.7.13.3</ecNumber>
    </recommendedName>
</protein>
<dbReference type="Gene3D" id="3.30.565.10">
    <property type="entry name" value="Histidine kinase-like ATPase, C-terminal domain"/>
    <property type="match status" value="1"/>
</dbReference>
<keyword evidence="5 12" id="KW-0597">Phosphoprotein</keyword>
<dbReference type="Pfam" id="PF02743">
    <property type="entry name" value="dCache_1"/>
    <property type="match status" value="1"/>
</dbReference>
<dbReference type="InterPro" id="IPR011006">
    <property type="entry name" value="CheY-like_superfamily"/>
</dbReference>
<evidence type="ECO:0000256" key="13">
    <source>
        <dbReference type="SAM" id="Coils"/>
    </source>
</evidence>
<comment type="caution">
    <text evidence="18">The sequence shown here is derived from an EMBL/GenBank/DDBJ whole genome shotgun (WGS) entry which is preliminary data.</text>
</comment>
<keyword evidence="7 14" id="KW-0812">Transmembrane</keyword>
<keyword evidence="9 14" id="KW-1133">Transmembrane helix</keyword>
<dbReference type="PANTHER" id="PTHR45339">
    <property type="entry name" value="HYBRID SIGNAL TRANSDUCTION HISTIDINE KINASE J"/>
    <property type="match status" value="1"/>
</dbReference>
<dbReference type="CDD" id="cd18773">
    <property type="entry name" value="PDC1_HK_sensor"/>
    <property type="match status" value="1"/>
</dbReference>
<dbReference type="CDD" id="cd16922">
    <property type="entry name" value="HATPase_EvgS-ArcB-TorS-like"/>
    <property type="match status" value="1"/>
</dbReference>
<feature type="modified residue" description="4-aspartylphosphate" evidence="12">
    <location>
        <position position="708"/>
    </location>
</feature>
<keyword evidence="18" id="KW-0547">Nucleotide-binding</keyword>
<evidence type="ECO:0000256" key="10">
    <source>
        <dbReference type="ARBA" id="ARBA00023012"/>
    </source>
</evidence>
<keyword evidence="19" id="KW-1185">Reference proteome</keyword>
<proteinExistence type="predicted"/>
<keyword evidence="4" id="KW-1003">Cell membrane</keyword>
<dbReference type="SUPFAM" id="SSF52172">
    <property type="entry name" value="CheY-like"/>
    <property type="match status" value="1"/>
</dbReference>
<dbReference type="SUPFAM" id="SSF55874">
    <property type="entry name" value="ATPase domain of HSP90 chaperone/DNA topoisomerase II/histidine kinase"/>
    <property type="match status" value="1"/>
</dbReference>
<keyword evidence="18" id="KW-0067">ATP-binding</keyword>
<dbReference type="PANTHER" id="PTHR45339:SF1">
    <property type="entry name" value="HYBRID SIGNAL TRANSDUCTION HISTIDINE KINASE J"/>
    <property type="match status" value="1"/>
</dbReference>
<evidence type="ECO:0000313" key="19">
    <source>
        <dbReference type="Proteomes" id="UP001301728"/>
    </source>
</evidence>